<dbReference type="RefSeq" id="WP_090700473.1">
    <property type="nucleotide sequence ID" value="NZ_FNHH01000004.1"/>
</dbReference>
<dbReference type="InterPro" id="IPR011990">
    <property type="entry name" value="TPR-like_helical_dom_sf"/>
</dbReference>
<dbReference type="Pfam" id="PF13432">
    <property type="entry name" value="TPR_16"/>
    <property type="match status" value="1"/>
</dbReference>
<dbReference type="SMART" id="SM00028">
    <property type="entry name" value="TPR"/>
    <property type="match status" value="7"/>
</dbReference>
<feature type="signal peptide" evidence="1">
    <location>
        <begin position="1"/>
        <end position="21"/>
    </location>
</feature>
<dbReference type="STRING" id="990371.SAMN05421813_10448"/>
<accession>A0A1G9PBN0</accession>
<dbReference type="SUPFAM" id="SSF48452">
    <property type="entry name" value="TPR-like"/>
    <property type="match status" value="6"/>
</dbReference>
<reference evidence="3" key="1">
    <citation type="submission" date="2016-10" db="EMBL/GenBank/DDBJ databases">
        <authorList>
            <person name="Varghese N."/>
            <person name="Submissions S."/>
        </authorList>
    </citation>
    <scope>NUCLEOTIDE SEQUENCE [LARGE SCALE GENOMIC DNA]</scope>
    <source>
        <strain evidence="3">DSM 24536</strain>
    </source>
</reference>
<keyword evidence="1" id="KW-0732">Signal</keyword>
<evidence type="ECO:0000313" key="3">
    <source>
        <dbReference type="Proteomes" id="UP000199226"/>
    </source>
</evidence>
<keyword evidence="3" id="KW-1185">Reference proteome</keyword>
<dbReference type="AlphaFoldDB" id="A0A1G9PBN0"/>
<dbReference type="PANTHER" id="PTHR12558">
    <property type="entry name" value="CELL DIVISION CYCLE 16,23,27"/>
    <property type="match status" value="1"/>
</dbReference>
<dbReference type="GO" id="GO:0051301">
    <property type="term" value="P:cell division"/>
    <property type="evidence" value="ECO:0007669"/>
    <property type="project" value="TreeGrafter"/>
</dbReference>
<feature type="chain" id="PRO_5011787501" evidence="1">
    <location>
        <begin position="22"/>
        <end position="1006"/>
    </location>
</feature>
<dbReference type="InterPro" id="IPR019734">
    <property type="entry name" value="TPR_rpt"/>
</dbReference>
<sequence length="1006" mass="116480">MLRKYTIFTLIFAFFTIPVLAQNTAWFDLNQDFKSGMELLEKEKYAAASIQFNRVLKNDQKSNAKAEINPEVSLLKENARYYIALCALELGNSDAESLFLSFISANPANNYTKLAFYQVGRSYFAQKNYPKVIEWLKKLEGNSLSGKESSEYRYKLAYSYFEVKEYDNAKKLFAELKDEKSIYNEQSTYYFAYISYLQKDYKKALVEFERLKGSTLYENSYPYYISALYFLDNRYDDVLSYAIPILKSTKQLYETEMFRIVGASYFAKSDYTNAGVYFQNFQQKDQGKTQNNQDNYQIGYTAFKLKDYKKAILELEKLETADEYFQSGMIALGESFLKTNNKQAARSAFFKASKLTFDKQLQEEGLFNYAKLSYELEFHQVALDATQLFIKTYPLSPKLDSAKTLLGEILLTTKNYKDAIDILESIPNKNREANEVYQKVTYYRGLEFYNERAFQNGISMFMRSNKNVEDDEIHSLATYWLAEAMYEVRKFGESVDNFEKFMELPASRKTEVYNFANYALAYAAFEHESYRKAATYFTRFLRGNEKDPNTINDAILRLADSYFVLKDYDDALVYYNRIIASKTSSEDYALFQRGMIQGLQGQNDLKIATHQSLLQQFPKSNYSDDASFEIPYTYFIKGDFEIAKTDLSSLIEKYPRSSYVPRALITIGLVELNQDQEEAAIVTFKRVVSEYTTTDEAKLALESIKNIYLQKSDATGFLDYANTTSIGNLSTYEQDNITFQAANNRFLTADYQGTFESVNAYFDKFPKAVHDKHARFIRAESLVKLKRPNDAIPDYEYILNDWTSDYTERALISISKIYLAQKKYNEAIVHLKKLELTSEYKANYSFAVNNLMEAYANMNLPDETLQYVKFIRESNKSSEEDLFRAGLYSGKANLIIGDTIQAVNDFTEVAEKTQTVTGAEAKYNIANILYLRGEYKTSLSTAFDLTNKMPSHDYWVAKTYILIADNYIGLKDVFQAKSTLQSIIENYENEDDDILKMAKEKLEKLK</sequence>
<dbReference type="Pfam" id="PF13181">
    <property type="entry name" value="TPR_8"/>
    <property type="match status" value="1"/>
</dbReference>
<dbReference type="EMBL" id="FNHH01000004">
    <property type="protein sequence ID" value="SDL95627.1"/>
    <property type="molecule type" value="Genomic_DNA"/>
</dbReference>
<protein>
    <submittedName>
        <fullName evidence="2">Tetratricopeptide repeat-containing protein</fullName>
    </submittedName>
</protein>
<dbReference type="Gene3D" id="1.25.40.10">
    <property type="entry name" value="Tetratricopeptide repeat domain"/>
    <property type="match status" value="6"/>
</dbReference>
<organism evidence="2 3">
    <name type="scientific">Daejeonella rubra</name>
    <dbReference type="NCBI Taxonomy" id="990371"/>
    <lineage>
        <taxon>Bacteria</taxon>
        <taxon>Pseudomonadati</taxon>
        <taxon>Bacteroidota</taxon>
        <taxon>Sphingobacteriia</taxon>
        <taxon>Sphingobacteriales</taxon>
        <taxon>Sphingobacteriaceae</taxon>
        <taxon>Daejeonella</taxon>
    </lineage>
</organism>
<dbReference type="Proteomes" id="UP000199226">
    <property type="component" value="Unassembled WGS sequence"/>
</dbReference>
<dbReference type="PANTHER" id="PTHR12558:SF44">
    <property type="entry name" value="TETRATRICOPEPTIDE REPEAT-CONTAINING PROTEIN"/>
    <property type="match status" value="1"/>
</dbReference>
<evidence type="ECO:0000256" key="1">
    <source>
        <dbReference type="SAM" id="SignalP"/>
    </source>
</evidence>
<dbReference type="OrthoDB" id="9814448at2"/>
<dbReference type="Pfam" id="PF13174">
    <property type="entry name" value="TPR_6"/>
    <property type="match status" value="3"/>
</dbReference>
<gene>
    <name evidence="2" type="ORF">SAMN05421813_10448</name>
</gene>
<name>A0A1G9PBN0_9SPHI</name>
<proteinExistence type="predicted"/>
<evidence type="ECO:0000313" key="2">
    <source>
        <dbReference type="EMBL" id="SDL95627.1"/>
    </source>
</evidence>